<organism evidence="1 2">
    <name type="scientific">Gemmata massiliana</name>
    <dbReference type="NCBI Taxonomy" id="1210884"/>
    <lineage>
        <taxon>Bacteria</taxon>
        <taxon>Pseudomonadati</taxon>
        <taxon>Planctomycetota</taxon>
        <taxon>Planctomycetia</taxon>
        <taxon>Gemmatales</taxon>
        <taxon>Gemmataceae</taxon>
        <taxon>Gemmata</taxon>
    </lineage>
</organism>
<dbReference type="AlphaFoldDB" id="A0A6P2DHN8"/>
<keyword evidence="2" id="KW-1185">Reference proteome</keyword>
<dbReference type="EMBL" id="LR593886">
    <property type="protein sequence ID" value="VTS00746.1"/>
    <property type="molecule type" value="Genomic_DNA"/>
</dbReference>
<sequence>MNPQNNKPLPPKLVEIWERLGVETLPEFTQSIQGLRHLDTKWRLATLCYELAGRAWGGQFLLSGTQAGVLAGVSQGTISRWLREFESERLILCVRKGDPRKKIASVYVWVDSTTVATRVLNYRKAVAFGQVPTRALGA</sequence>
<gene>
    <name evidence="1" type="ORF">SOIL9_80810</name>
</gene>
<name>A0A6P2DHN8_9BACT</name>
<accession>A0A6P2DHN8</accession>
<dbReference type="KEGG" id="gms:SOIL9_80810"/>
<reference evidence="1 2" key="1">
    <citation type="submission" date="2019-05" db="EMBL/GenBank/DDBJ databases">
        <authorList>
            <consortium name="Science for Life Laboratories"/>
        </authorList>
    </citation>
    <scope>NUCLEOTIDE SEQUENCE [LARGE SCALE GENOMIC DNA]</scope>
    <source>
        <strain evidence="1">Soil9</strain>
    </source>
</reference>
<protein>
    <submittedName>
        <fullName evidence="1">Uncharacterized protein</fullName>
    </submittedName>
</protein>
<evidence type="ECO:0000313" key="2">
    <source>
        <dbReference type="Proteomes" id="UP000464178"/>
    </source>
</evidence>
<proteinExistence type="predicted"/>
<dbReference type="Proteomes" id="UP000464178">
    <property type="component" value="Chromosome"/>
</dbReference>
<evidence type="ECO:0000313" key="1">
    <source>
        <dbReference type="EMBL" id="VTS00746.1"/>
    </source>
</evidence>